<dbReference type="Gramene" id="OB05G28940.1">
    <property type="protein sequence ID" value="OB05G28940.1"/>
    <property type="gene ID" value="OB05G28940"/>
</dbReference>
<sequence>MSIFDCVAPFCTCRFFSHMGEGIYSRQLNHLVCGHFVVWSVSCSYGAYVVLVRMNAGFVSEKALGSSDKVWSLHRFCQPRFYYDFSFGFSTLSYG</sequence>
<protein>
    <submittedName>
        <fullName evidence="1">Uncharacterized protein</fullName>
    </submittedName>
</protein>
<reference evidence="1" key="2">
    <citation type="submission" date="2013-04" db="UniProtKB">
        <authorList>
            <consortium name="EnsemblPlants"/>
        </authorList>
    </citation>
    <scope>IDENTIFICATION</scope>
</reference>
<dbReference type="AlphaFoldDB" id="J3M8H0"/>
<reference evidence="1" key="1">
    <citation type="journal article" date="2013" name="Nat. Commun.">
        <title>Whole-genome sequencing of Oryza brachyantha reveals mechanisms underlying Oryza genome evolution.</title>
        <authorList>
            <person name="Chen J."/>
            <person name="Huang Q."/>
            <person name="Gao D."/>
            <person name="Wang J."/>
            <person name="Lang Y."/>
            <person name="Liu T."/>
            <person name="Li B."/>
            <person name="Bai Z."/>
            <person name="Luis Goicoechea J."/>
            <person name="Liang C."/>
            <person name="Chen C."/>
            <person name="Zhang W."/>
            <person name="Sun S."/>
            <person name="Liao Y."/>
            <person name="Zhang X."/>
            <person name="Yang L."/>
            <person name="Song C."/>
            <person name="Wang M."/>
            <person name="Shi J."/>
            <person name="Liu G."/>
            <person name="Liu J."/>
            <person name="Zhou H."/>
            <person name="Zhou W."/>
            <person name="Yu Q."/>
            <person name="An N."/>
            <person name="Chen Y."/>
            <person name="Cai Q."/>
            <person name="Wang B."/>
            <person name="Liu B."/>
            <person name="Min J."/>
            <person name="Huang Y."/>
            <person name="Wu H."/>
            <person name="Li Z."/>
            <person name="Zhang Y."/>
            <person name="Yin Y."/>
            <person name="Song W."/>
            <person name="Jiang J."/>
            <person name="Jackson S.A."/>
            <person name="Wing R.A."/>
            <person name="Wang J."/>
            <person name="Chen M."/>
        </authorList>
    </citation>
    <scope>NUCLEOTIDE SEQUENCE [LARGE SCALE GENOMIC DNA]</scope>
    <source>
        <strain evidence="1">cv. IRGC 101232</strain>
    </source>
</reference>
<name>J3M8H0_ORYBR</name>
<dbReference type="HOGENOM" id="CLU_2376226_0_0_1"/>
<proteinExistence type="predicted"/>
<dbReference type="Proteomes" id="UP000006038">
    <property type="component" value="Chromosome 5"/>
</dbReference>
<accession>J3M8H0</accession>
<keyword evidence="2" id="KW-1185">Reference proteome</keyword>
<evidence type="ECO:0000313" key="1">
    <source>
        <dbReference type="EnsemblPlants" id="OB05G28940.1"/>
    </source>
</evidence>
<evidence type="ECO:0000313" key="2">
    <source>
        <dbReference type="Proteomes" id="UP000006038"/>
    </source>
</evidence>
<dbReference type="EnsemblPlants" id="OB05G28940.1">
    <property type="protein sequence ID" value="OB05G28940.1"/>
    <property type="gene ID" value="OB05G28940"/>
</dbReference>
<organism evidence="1">
    <name type="scientific">Oryza brachyantha</name>
    <name type="common">malo sina</name>
    <dbReference type="NCBI Taxonomy" id="4533"/>
    <lineage>
        <taxon>Eukaryota</taxon>
        <taxon>Viridiplantae</taxon>
        <taxon>Streptophyta</taxon>
        <taxon>Embryophyta</taxon>
        <taxon>Tracheophyta</taxon>
        <taxon>Spermatophyta</taxon>
        <taxon>Magnoliopsida</taxon>
        <taxon>Liliopsida</taxon>
        <taxon>Poales</taxon>
        <taxon>Poaceae</taxon>
        <taxon>BOP clade</taxon>
        <taxon>Oryzoideae</taxon>
        <taxon>Oryzeae</taxon>
        <taxon>Oryzinae</taxon>
        <taxon>Oryza</taxon>
    </lineage>
</organism>